<organism evidence="2 3">
    <name type="scientific">Trifolium medium</name>
    <dbReference type="NCBI Taxonomy" id="97028"/>
    <lineage>
        <taxon>Eukaryota</taxon>
        <taxon>Viridiplantae</taxon>
        <taxon>Streptophyta</taxon>
        <taxon>Embryophyta</taxon>
        <taxon>Tracheophyta</taxon>
        <taxon>Spermatophyta</taxon>
        <taxon>Magnoliopsida</taxon>
        <taxon>eudicotyledons</taxon>
        <taxon>Gunneridae</taxon>
        <taxon>Pentapetalae</taxon>
        <taxon>rosids</taxon>
        <taxon>fabids</taxon>
        <taxon>Fabales</taxon>
        <taxon>Fabaceae</taxon>
        <taxon>Papilionoideae</taxon>
        <taxon>50 kb inversion clade</taxon>
        <taxon>NPAAA clade</taxon>
        <taxon>Hologalegina</taxon>
        <taxon>IRL clade</taxon>
        <taxon>Trifolieae</taxon>
        <taxon>Trifolium</taxon>
    </lineage>
</organism>
<evidence type="ECO:0000313" key="2">
    <source>
        <dbReference type="EMBL" id="MCI87304.1"/>
    </source>
</evidence>
<proteinExistence type="predicted"/>
<feature type="non-terminal residue" evidence="2">
    <location>
        <position position="33"/>
    </location>
</feature>
<keyword evidence="3" id="KW-1185">Reference proteome</keyword>
<feature type="region of interest" description="Disordered" evidence="1">
    <location>
        <begin position="1"/>
        <end position="33"/>
    </location>
</feature>
<dbReference type="Proteomes" id="UP000265520">
    <property type="component" value="Unassembled WGS sequence"/>
</dbReference>
<feature type="compositionally biased region" description="Basic and acidic residues" evidence="1">
    <location>
        <begin position="19"/>
        <end position="33"/>
    </location>
</feature>
<name>A0A392VFZ6_9FABA</name>
<protein>
    <submittedName>
        <fullName evidence="2">Uncharacterized protein</fullName>
    </submittedName>
</protein>
<dbReference type="EMBL" id="LXQA011162643">
    <property type="protein sequence ID" value="MCI87304.1"/>
    <property type="molecule type" value="Genomic_DNA"/>
</dbReference>
<evidence type="ECO:0000256" key="1">
    <source>
        <dbReference type="SAM" id="MobiDB-lite"/>
    </source>
</evidence>
<comment type="caution">
    <text evidence="2">The sequence shown here is derived from an EMBL/GenBank/DDBJ whole genome shotgun (WGS) entry which is preliminary data.</text>
</comment>
<sequence>ELEEEAAAVEAGEGPSHANSDDHADECGGDDMR</sequence>
<dbReference type="AlphaFoldDB" id="A0A392VFZ6"/>
<feature type="non-terminal residue" evidence="2">
    <location>
        <position position="1"/>
    </location>
</feature>
<accession>A0A392VFZ6</accession>
<evidence type="ECO:0000313" key="3">
    <source>
        <dbReference type="Proteomes" id="UP000265520"/>
    </source>
</evidence>
<reference evidence="2 3" key="1">
    <citation type="journal article" date="2018" name="Front. Plant Sci.">
        <title>Red Clover (Trifolium pratense) and Zigzag Clover (T. medium) - A Picture of Genomic Similarities and Differences.</title>
        <authorList>
            <person name="Dluhosova J."/>
            <person name="Istvanek J."/>
            <person name="Nedelnik J."/>
            <person name="Repkova J."/>
        </authorList>
    </citation>
    <scope>NUCLEOTIDE SEQUENCE [LARGE SCALE GENOMIC DNA]</scope>
    <source>
        <strain evidence="3">cv. 10/8</strain>
        <tissue evidence="2">Leaf</tissue>
    </source>
</reference>